<protein>
    <submittedName>
        <fullName evidence="1">Uncharacterized protein</fullName>
    </submittedName>
</protein>
<sequence>MRKAYAEAFRMLDLGPRSKVYAQEISLIILQIFTSGVSDVKRLAELSVDRAVRKNFELRLTVDAARAHQLRREQAQAALTAPVEAVDRPSFGLRYTRN</sequence>
<comment type="caution">
    <text evidence="1">The sequence shown here is derived from an EMBL/GenBank/DDBJ whole genome shotgun (WGS) entry which is preliminary data.</text>
</comment>
<keyword evidence="2" id="KW-1185">Reference proteome</keyword>
<dbReference type="Proteomes" id="UP000549052">
    <property type="component" value="Unassembled WGS sequence"/>
</dbReference>
<organism evidence="1 2">
    <name type="scientific">Phyllobacterium myrsinacearum</name>
    <dbReference type="NCBI Taxonomy" id="28101"/>
    <lineage>
        <taxon>Bacteria</taxon>
        <taxon>Pseudomonadati</taxon>
        <taxon>Pseudomonadota</taxon>
        <taxon>Alphaproteobacteria</taxon>
        <taxon>Hyphomicrobiales</taxon>
        <taxon>Phyllobacteriaceae</taxon>
        <taxon>Phyllobacterium</taxon>
    </lineage>
</organism>
<dbReference type="AlphaFoldDB" id="A0A839EJ69"/>
<dbReference type="EMBL" id="JACGXN010000002">
    <property type="protein sequence ID" value="MBA8878388.1"/>
    <property type="molecule type" value="Genomic_DNA"/>
</dbReference>
<dbReference type="RefSeq" id="WP_182549091.1">
    <property type="nucleotide sequence ID" value="NZ_JACGXN010000002.1"/>
</dbReference>
<accession>A0A839EJ69</accession>
<reference evidence="1 2" key="1">
    <citation type="submission" date="2020-07" db="EMBL/GenBank/DDBJ databases">
        <title>Genomic Encyclopedia of Type Strains, Phase IV (KMG-V): Genome sequencing to study the core and pangenomes of soil and plant-associated prokaryotes.</title>
        <authorList>
            <person name="Whitman W."/>
        </authorList>
    </citation>
    <scope>NUCLEOTIDE SEQUENCE [LARGE SCALE GENOMIC DNA]</scope>
    <source>
        <strain evidence="1 2">AN3</strain>
    </source>
</reference>
<name>A0A839EJ69_9HYPH</name>
<gene>
    <name evidence="1" type="ORF">FHW16_002100</name>
</gene>
<evidence type="ECO:0000313" key="1">
    <source>
        <dbReference type="EMBL" id="MBA8878388.1"/>
    </source>
</evidence>
<evidence type="ECO:0000313" key="2">
    <source>
        <dbReference type="Proteomes" id="UP000549052"/>
    </source>
</evidence>
<proteinExistence type="predicted"/>